<evidence type="ECO:0000256" key="1">
    <source>
        <dbReference type="SAM" id="Phobius"/>
    </source>
</evidence>
<organism evidence="2 3">
    <name type="scientific">Bacillus pseudomycoides</name>
    <dbReference type="NCBI Taxonomy" id="64104"/>
    <lineage>
        <taxon>Bacteria</taxon>
        <taxon>Bacillati</taxon>
        <taxon>Bacillota</taxon>
        <taxon>Bacilli</taxon>
        <taxon>Bacillales</taxon>
        <taxon>Bacillaceae</taxon>
        <taxon>Bacillus</taxon>
        <taxon>Bacillus cereus group</taxon>
    </lineage>
</organism>
<evidence type="ECO:0000313" key="3">
    <source>
        <dbReference type="Proteomes" id="UP001248134"/>
    </source>
</evidence>
<dbReference type="RefSeq" id="WP_033796264.1">
    <property type="nucleotide sequence ID" value="NZ_CM000744.1"/>
</dbReference>
<reference evidence="2" key="1">
    <citation type="submission" date="2019-07" db="EMBL/GenBank/DDBJ databases">
        <title>Phylogenomic Reclassification of ATCC Bacillus Strains and Various Taxa within the Genus Bacillus.</title>
        <authorList>
            <person name="Riojas M.A."/>
            <person name="Frank A.M."/>
            <person name="Fenn S.L."/>
            <person name="King S.P."/>
            <person name="Brower S.M."/>
            <person name="Hazbon M.H."/>
        </authorList>
    </citation>
    <scope>NUCLEOTIDE SEQUENCE</scope>
    <source>
        <strain evidence="2">NR-12239</strain>
    </source>
</reference>
<comment type="caution">
    <text evidence="2">The sequence shown here is derived from an EMBL/GenBank/DDBJ whole genome shotgun (WGS) entry which is preliminary data.</text>
</comment>
<dbReference type="AlphaFoldDB" id="A0AAJ1Z5V7"/>
<keyword evidence="1" id="KW-0812">Transmembrane</keyword>
<protein>
    <submittedName>
        <fullName evidence="2">Uncharacterized protein</fullName>
    </submittedName>
</protein>
<keyword evidence="1" id="KW-1133">Transmembrane helix</keyword>
<name>A0AAJ1Z5V7_9BACI</name>
<proteinExistence type="predicted"/>
<feature type="transmembrane region" description="Helical" evidence="1">
    <location>
        <begin position="60"/>
        <end position="84"/>
    </location>
</feature>
<dbReference type="EMBL" id="VLYX01000058">
    <property type="protein sequence ID" value="MDR4329311.1"/>
    <property type="molecule type" value="Genomic_DNA"/>
</dbReference>
<evidence type="ECO:0000313" key="2">
    <source>
        <dbReference type="EMBL" id="MDR4329311.1"/>
    </source>
</evidence>
<dbReference type="Proteomes" id="UP001248134">
    <property type="component" value="Unassembled WGS sequence"/>
</dbReference>
<sequence length="96" mass="11386">MVNIVEIVDIDYTGVWAETKNAEELIFISFPKQKIQIVREILSEKKQMYVFLQKDVMNPWLFAGCMLLVVVAMNICIWMAQCAIKRFKVRRMKRQN</sequence>
<keyword evidence="1" id="KW-0472">Membrane</keyword>
<gene>
    <name evidence="2" type="ORF">FOS08_26670</name>
</gene>
<accession>A0AAJ1Z5V7</accession>